<feature type="compositionally biased region" description="Basic and acidic residues" evidence="20">
    <location>
        <begin position="936"/>
        <end position="945"/>
    </location>
</feature>
<feature type="region of interest" description="Disordered" evidence="20">
    <location>
        <begin position="920"/>
        <end position="1001"/>
    </location>
</feature>
<feature type="compositionally biased region" description="Basic and acidic residues" evidence="20">
    <location>
        <begin position="400"/>
        <end position="435"/>
    </location>
</feature>
<dbReference type="eggNOG" id="ENOG502QS87">
    <property type="taxonomic scope" value="Eukaryota"/>
</dbReference>
<dbReference type="GO" id="GO:1905897">
    <property type="term" value="P:regulation of response to endoplasmic reticulum stress"/>
    <property type="evidence" value="ECO:0007669"/>
    <property type="project" value="Ensembl"/>
</dbReference>
<feature type="compositionally biased region" description="Acidic residues" evidence="20">
    <location>
        <begin position="444"/>
        <end position="461"/>
    </location>
</feature>
<keyword evidence="2 18" id="KW-0728">SH3 domain</keyword>
<feature type="region of interest" description="Disordered" evidence="20">
    <location>
        <begin position="156"/>
        <end position="491"/>
    </location>
</feature>
<feature type="compositionally biased region" description="Basic and acidic residues" evidence="20">
    <location>
        <begin position="744"/>
        <end position="761"/>
    </location>
</feature>
<dbReference type="Bgee" id="ENSLOCG00000016418">
    <property type="expression patterns" value="Expressed in muscle tissue and 13 other cell types or tissues"/>
</dbReference>
<feature type="compositionally biased region" description="Basic and acidic residues" evidence="20">
    <location>
        <begin position="953"/>
        <end position="962"/>
    </location>
</feature>
<evidence type="ECO:0000256" key="16">
    <source>
        <dbReference type="ARBA" id="ARBA00061139"/>
    </source>
</evidence>
<name>W5NI20_LEPOC</name>
<evidence type="ECO:0000256" key="20">
    <source>
        <dbReference type="SAM" id="MobiDB-lite"/>
    </source>
</evidence>
<dbReference type="InParanoid" id="W5NI20"/>
<sequence length="1887" mass="211652">MKKPINNSKCCFLFSLFTLVILFIVTGSEKAVDKRFSDIKRCNDDECSMLMCRGKAAQDFYGPDCRFLTFKKGETIYVYYKLSGKRNDLWAGSVGSRFGYFPKDLLEINHIYGVKELEIPAEETDFVCFDGQLGTFDSYDVDQLLGSSVLLTENDTSGQETAAAEKVNQGSNAQNQVDKQEDDVPSQISPEESDDTEKTTDDEIHLLHDNGGSDVLDKKSNKEEEGEERELVDVRSKETSQLMSEKQNQIQDIHTLEGDSDAETTAETMKDDLDQDENMVASHEDTAEDNTTKDKSPSLGEDKLLAKDDVPEKNDKIDVSEVQPASNLKTTIGSTFDAVTTDDENTQKVTPFYDDFESEGELLGTEQDEPSEASEVTPLLSYSEDNVEDTSEQEGVSDSSKSEDRLGYKAEEMTHGELGEVLREDPTKEEMKENKSITNQVTSLEDEDEEDDFELDVAEGNEDPKSDTIPLLGSDVQVDHGELPHSSAKETVSDEIIQEIPDDKVTDEYLSVQKTKEREGSDDNYKLNQELDLVVNQNGHASKLPFESDQESGLHVEKISDETMNDLPSEEFMNKEAAQAPKQQEDIKVQSSEGNKNSDTVSSNMHSLRNNQSMEGEENGTLQEAISEKTIVPEEQSHDELTEIVGGNQTDEGIDSRISANNTEEVKNVRGLEEEPELKLDSDVVNTEQTVKVNEELPVLKDTLEKDFEHGDLFSSKADDFEDGDEENEEELLEDENAMFSSSTKKEGTKETQNDSSDKAFGEPQPLSKTHLANNETEAANNTDEKKTLKFSEEKEHGDSITEITLLKGYFDEKRMERISKFLSPQHILRVEAMFNYLDQELKKARQTFETIEDIEKALDSTLESSETRILDEIERMLDARELKNAEFIQMDGNMLDEEAAVLDDFQELAFQVRQKYSAVSDSTPLMSRNSLSKDPASEAQKEIDMLTNNHTSTRDEIELQEKPLNQQEDNERPLSERRHSKTRSDIGVEEDGGHFNRNKDSHFMEDVEEIQKGPPTTLENTLDIGLGIDVEHPSSGFLESPKTPDYSEDEKEVESQSVLSLPSIAEIGKFFTLAREYLGIYTEILVGTLPEEWQPGPTFYGLPWQPVIVTAMVGLLSFLIFFWRTLLAVKSRTYLLTEKQLVEKIKQLIDEKSEALSKISELNKLIEEREQQLKVSEKSKSSAKRENKDLQDTFKELQRANELMKEKVKTLNRSVEEERKKNRQQEEIITETQKSVDKFQSIIKSNRTELSKVQALVEEAKLREEALKAELQSFEKENNILKSKKKALLKDAKDWEEKHRELSEQIKVFQKSQKELEDTVVHKENEIEVLSNCIAELQQLEADAKYESADLQKGDAMILANGEALDQKNDTIKNRIKQMMDVSRVKTTLTIVQEERDHYFTKLLAEEKERHELEEQIKKLEHDQATMLSEKCHLESQFKTIQQKLEIMNEMYQQKENALQQKLTQEEFERREKEQKLSEVDGKALQAEEELKTCKQRIQEIEEELQKTERSYKNQIASHEKKAHENWLNARSAERALVEEKRETANLRQKLIEVNEKLAELQRPSLIKPTPGRPDRQLPPFRKAGDSFGPSPVSGGAPSPPPMFEGPGRPPSAPLGRREPFGPVDSQLGPRRPPSETLGRFSDLGHPPPSRPDAAVSAPRTSSPSVLDGSPFLNSALKQNPPVETQALPSSLPIPEVLEAMNSKSQGPPSFPGTPIMNSPASGATPPAKGFAPPLVAGPFPPSLNGPTPPPLLGPLNGHPPMPSAVPPLAPGPRYGPPHPSKGPYGPRPYGAVPPPNVRGPVPPHRDYPPGPPPPFGPRDLPAGFRDHHSAPPLPHGHRDYPFPAKNLPPGGIPPPGVRDYPGPPPPAHLGPRDFPAGPPPVPNMA</sequence>
<evidence type="ECO:0000256" key="4">
    <source>
        <dbReference type="ARBA" id="ARBA00022481"/>
    </source>
</evidence>
<dbReference type="PANTHER" id="PTHR23158">
    <property type="entry name" value="MELANOMA INHIBITORY ACTIVITY-RELATED"/>
    <property type="match status" value="1"/>
</dbReference>
<dbReference type="SUPFAM" id="SSF50044">
    <property type="entry name" value="SH3-domain"/>
    <property type="match status" value="1"/>
</dbReference>
<dbReference type="PANTHER" id="PTHR23158:SF54">
    <property type="entry name" value="TRANSPORT AND GOLGI ORGANIZATION PROTEIN 1 HOMOLOG"/>
    <property type="match status" value="1"/>
</dbReference>
<evidence type="ECO:0000256" key="10">
    <source>
        <dbReference type="ARBA" id="ARBA00022892"/>
    </source>
</evidence>
<keyword evidence="15" id="KW-0325">Glycoprotein</keyword>
<feature type="compositionally biased region" description="Polar residues" evidence="20">
    <location>
        <begin position="323"/>
        <end position="338"/>
    </location>
</feature>
<feature type="signal peptide" evidence="21">
    <location>
        <begin position="1"/>
        <end position="27"/>
    </location>
</feature>
<keyword evidence="9" id="KW-0256">Endoplasmic reticulum</keyword>
<dbReference type="FunCoup" id="W5NI20">
    <property type="interactions" value="530"/>
</dbReference>
<feature type="compositionally biased region" description="Pro residues" evidence="20">
    <location>
        <begin position="1878"/>
        <end position="1887"/>
    </location>
</feature>
<keyword evidence="10" id="KW-0931">ER-Golgi transport</keyword>
<evidence type="ECO:0000256" key="8">
    <source>
        <dbReference type="ARBA" id="ARBA00022729"/>
    </source>
</evidence>
<feature type="compositionally biased region" description="Acidic residues" evidence="20">
    <location>
        <begin position="354"/>
        <end position="372"/>
    </location>
</feature>
<reference evidence="23" key="2">
    <citation type="submission" date="2025-08" db="UniProtKB">
        <authorList>
            <consortium name="Ensembl"/>
        </authorList>
    </citation>
    <scope>IDENTIFICATION</scope>
</reference>
<dbReference type="GO" id="GO:0009306">
    <property type="term" value="P:protein secretion"/>
    <property type="evidence" value="ECO:0000318"/>
    <property type="project" value="GO_Central"/>
</dbReference>
<evidence type="ECO:0000256" key="1">
    <source>
        <dbReference type="ARBA" id="ARBA00004389"/>
    </source>
</evidence>
<feature type="compositionally biased region" description="Polar residues" evidence="20">
    <location>
        <begin position="589"/>
        <end position="624"/>
    </location>
</feature>
<dbReference type="GO" id="GO:0070971">
    <property type="term" value="C:endoplasmic reticulum exit site"/>
    <property type="evidence" value="ECO:0000318"/>
    <property type="project" value="GO_Central"/>
</dbReference>
<feature type="compositionally biased region" description="Basic and acidic residues" evidence="20">
    <location>
        <begin position="664"/>
        <end position="674"/>
    </location>
</feature>
<feature type="compositionally biased region" description="Acidic residues" evidence="20">
    <location>
        <begin position="720"/>
        <end position="737"/>
    </location>
</feature>
<evidence type="ECO:0000313" key="23">
    <source>
        <dbReference type="Ensembl" id="ENSLOCP00000020279.1"/>
    </source>
</evidence>
<feature type="compositionally biased region" description="Basic and acidic residues" evidence="20">
    <location>
        <begin position="631"/>
        <end position="641"/>
    </location>
</feature>
<dbReference type="GO" id="GO:0006888">
    <property type="term" value="P:endoplasmic reticulum to Golgi vesicle-mediated transport"/>
    <property type="evidence" value="ECO:0000318"/>
    <property type="project" value="GO_Central"/>
</dbReference>
<proteinExistence type="inferred from homology"/>
<feature type="compositionally biased region" description="Basic and acidic residues" evidence="20">
    <location>
        <begin position="970"/>
        <end position="1001"/>
    </location>
</feature>
<evidence type="ECO:0000256" key="5">
    <source>
        <dbReference type="ARBA" id="ARBA00022483"/>
    </source>
</evidence>
<evidence type="ECO:0000313" key="24">
    <source>
        <dbReference type="Proteomes" id="UP000018468"/>
    </source>
</evidence>
<evidence type="ECO:0000256" key="15">
    <source>
        <dbReference type="ARBA" id="ARBA00023180"/>
    </source>
</evidence>
<evidence type="ECO:0000256" key="2">
    <source>
        <dbReference type="ARBA" id="ARBA00022443"/>
    </source>
</evidence>
<dbReference type="Gene3D" id="2.30.30.40">
    <property type="entry name" value="SH3 Domains"/>
    <property type="match status" value="1"/>
</dbReference>
<evidence type="ECO:0000256" key="18">
    <source>
        <dbReference type="PROSITE-ProRule" id="PRU00192"/>
    </source>
</evidence>
<keyword evidence="7" id="KW-0812">Transmembrane</keyword>
<feature type="chain" id="PRO_5004867670" description="Transport and Golgi organization protein 1 homolog" evidence="21">
    <location>
        <begin position="28"/>
        <end position="1887"/>
    </location>
</feature>
<keyword evidence="6" id="KW-0597">Phosphoprotein</keyword>
<keyword evidence="11" id="KW-0653">Protein transport</keyword>
<accession>W5NI20</accession>
<evidence type="ECO:0000256" key="13">
    <source>
        <dbReference type="ARBA" id="ARBA00023054"/>
    </source>
</evidence>
<feature type="compositionally biased region" description="Basic and acidic residues" evidence="20">
    <location>
        <begin position="196"/>
        <end position="208"/>
    </location>
</feature>
<keyword evidence="12" id="KW-1133">Transmembrane helix</keyword>
<dbReference type="GO" id="GO:0048701">
    <property type="term" value="P:embryonic cranial skeleton morphogenesis"/>
    <property type="evidence" value="ECO:0007669"/>
    <property type="project" value="Ensembl"/>
</dbReference>
<feature type="compositionally biased region" description="Basic and acidic residues" evidence="20">
    <location>
        <begin position="215"/>
        <end position="238"/>
    </location>
</feature>
<comment type="similarity">
    <text evidence="16">Belongs to the MIA/OTOR family. Tango1 subfamily.</text>
</comment>
<dbReference type="OMA" id="DHENKNP"/>
<evidence type="ECO:0000256" key="19">
    <source>
        <dbReference type="SAM" id="Coils"/>
    </source>
</evidence>
<feature type="domain" description="SH3" evidence="22">
    <location>
        <begin position="49"/>
        <end position="111"/>
    </location>
</feature>
<evidence type="ECO:0000256" key="21">
    <source>
        <dbReference type="SAM" id="SignalP"/>
    </source>
</evidence>
<dbReference type="GO" id="GO:0006887">
    <property type="term" value="P:exocytosis"/>
    <property type="evidence" value="ECO:0007669"/>
    <property type="project" value="UniProtKB-KW"/>
</dbReference>
<dbReference type="GO" id="GO:0035459">
    <property type="term" value="P:vesicle cargo loading"/>
    <property type="evidence" value="ECO:0000318"/>
    <property type="project" value="GO_Central"/>
</dbReference>
<feature type="region of interest" description="Disordered" evidence="20">
    <location>
        <begin position="1702"/>
        <end position="1887"/>
    </location>
</feature>
<dbReference type="InterPro" id="IPR036028">
    <property type="entry name" value="SH3-like_dom_sf"/>
</dbReference>
<keyword evidence="4" id="KW-0488">Methylation</keyword>
<keyword evidence="8 21" id="KW-0732">Signal</keyword>
<reference evidence="24" key="1">
    <citation type="submission" date="2011-12" db="EMBL/GenBank/DDBJ databases">
        <title>The Draft Genome of Lepisosteus oculatus.</title>
        <authorList>
            <consortium name="The Broad Institute Genome Assembly &amp; Analysis Group"/>
            <consortium name="Computational R&amp;D Group"/>
            <consortium name="and Sequencing Platform"/>
            <person name="Di Palma F."/>
            <person name="Alfoldi J."/>
            <person name="Johnson J."/>
            <person name="Berlin A."/>
            <person name="Gnerre S."/>
            <person name="Jaffe D."/>
            <person name="MacCallum I."/>
            <person name="Young S."/>
            <person name="Walker B.J."/>
            <person name="Lander E.S."/>
            <person name="Lindblad-Toh K."/>
        </authorList>
    </citation>
    <scope>NUCLEOTIDE SEQUENCE [LARGE SCALE GENOMIC DNA]</scope>
</reference>
<keyword evidence="13 19" id="KW-0175">Coiled coil</keyword>
<feature type="compositionally biased region" description="Polar residues" evidence="20">
    <location>
        <begin position="920"/>
        <end position="933"/>
    </location>
</feature>
<dbReference type="GO" id="GO:0002088">
    <property type="term" value="P:lens development in camera-type eye"/>
    <property type="evidence" value="ECO:0007669"/>
    <property type="project" value="Ensembl"/>
</dbReference>
<keyword evidence="5" id="KW-0268">Exocytosis</keyword>
<feature type="compositionally biased region" description="Basic and acidic residues" evidence="20">
    <location>
        <begin position="477"/>
        <end position="491"/>
    </location>
</feature>
<feature type="region of interest" description="Disordered" evidence="20">
    <location>
        <begin position="698"/>
        <end position="785"/>
    </location>
</feature>
<dbReference type="SMART" id="SM00326">
    <property type="entry name" value="SH3"/>
    <property type="match status" value="1"/>
</dbReference>
<evidence type="ECO:0000256" key="17">
    <source>
        <dbReference type="ARBA" id="ARBA00068894"/>
    </source>
</evidence>
<feature type="compositionally biased region" description="Polar residues" evidence="20">
    <location>
        <begin position="239"/>
        <end position="252"/>
    </location>
</feature>
<evidence type="ECO:0000256" key="14">
    <source>
        <dbReference type="ARBA" id="ARBA00023136"/>
    </source>
</evidence>
<evidence type="ECO:0000256" key="12">
    <source>
        <dbReference type="ARBA" id="ARBA00022989"/>
    </source>
</evidence>
<feature type="region of interest" description="Disordered" evidence="20">
    <location>
        <begin position="1556"/>
        <end position="1678"/>
    </location>
</feature>
<dbReference type="InterPro" id="IPR001452">
    <property type="entry name" value="SH3_domain"/>
</dbReference>
<dbReference type="GO" id="GO:0005789">
    <property type="term" value="C:endoplasmic reticulum membrane"/>
    <property type="evidence" value="ECO:0000318"/>
    <property type="project" value="GO_Central"/>
</dbReference>
<feature type="compositionally biased region" description="Pro residues" evidence="20">
    <location>
        <begin position="1599"/>
        <end position="1614"/>
    </location>
</feature>
<feature type="compositionally biased region" description="Basic and acidic residues" evidence="20">
    <location>
        <begin position="282"/>
        <end position="319"/>
    </location>
</feature>
<keyword evidence="14" id="KW-0472">Membrane</keyword>
<organism evidence="23 24">
    <name type="scientific">Lepisosteus oculatus</name>
    <name type="common">Spotted gar</name>
    <dbReference type="NCBI Taxonomy" id="7918"/>
    <lineage>
        <taxon>Eukaryota</taxon>
        <taxon>Metazoa</taxon>
        <taxon>Chordata</taxon>
        <taxon>Craniata</taxon>
        <taxon>Vertebrata</taxon>
        <taxon>Euteleostomi</taxon>
        <taxon>Actinopterygii</taxon>
        <taxon>Neopterygii</taxon>
        <taxon>Holostei</taxon>
        <taxon>Semionotiformes</taxon>
        <taxon>Lepisosteidae</taxon>
        <taxon>Lepisosteus</taxon>
    </lineage>
</organism>
<dbReference type="CDD" id="cd11893">
    <property type="entry name" value="SH3_MIA3"/>
    <property type="match status" value="1"/>
</dbReference>
<feature type="compositionally biased region" description="Polar residues" evidence="20">
    <location>
        <begin position="168"/>
        <end position="177"/>
    </location>
</feature>
<evidence type="ECO:0000256" key="7">
    <source>
        <dbReference type="ARBA" id="ARBA00022692"/>
    </source>
</evidence>
<protein>
    <recommendedName>
        <fullName evidence="17">Transport and Golgi organization protein 1 homolog</fullName>
    </recommendedName>
</protein>
<dbReference type="GO" id="GO:1901207">
    <property type="term" value="P:regulation of heart looping"/>
    <property type="evidence" value="ECO:0007669"/>
    <property type="project" value="Ensembl"/>
</dbReference>
<evidence type="ECO:0000256" key="9">
    <source>
        <dbReference type="ARBA" id="ARBA00022824"/>
    </source>
</evidence>
<dbReference type="STRING" id="7918.ENSLOCP00000020279"/>
<evidence type="ECO:0000256" key="11">
    <source>
        <dbReference type="ARBA" id="ARBA00022927"/>
    </source>
</evidence>
<evidence type="ECO:0000259" key="22">
    <source>
        <dbReference type="PROSITE" id="PS50002"/>
    </source>
</evidence>
<dbReference type="HOGENOM" id="CLU_002106_1_0_1"/>
<feature type="coiled-coil region" evidence="19">
    <location>
        <begin position="1139"/>
        <end position="1344"/>
    </location>
</feature>
<dbReference type="GeneTree" id="ENSGT00950000182767"/>
<feature type="compositionally biased region" description="Pro residues" evidence="20">
    <location>
        <begin position="1740"/>
        <end position="1782"/>
    </location>
</feature>
<keyword evidence="24" id="KW-1185">Reference proteome</keyword>
<dbReference type="Ensembl" id="ENSLOCT00000020313.1">
    <property type="protein sequence ID" value="ENSLOCP00000020279.1"/>
    <property type="gene ID" value="ENSLOCG00000016418.1"/>
</dbReference>
<feature type="compositionally biased region" description="Pro residues" evidence="20">
    <location>
        <begin position="1852"/>
        <end position="1870"/>
    </location>
</feature>
<dbReference type="InterPro" id="IPR051500">
    <property type="entry name" value="cTAGE_MIA/OTOR"/>
</dbReference>
<dbReference type="FunFam" id="2.30.30.40:FF:000162">
    <property type="entry name" value="MIA SH3 domain ER export factor 3"/>
    <property type="match status" value="1"/>
</dbReference>
<dbReference type="Pfam" id="PF07653">
    <property type="entry name" value="SH3_2"/>
    <property type="match status" value="1"/>
</dbReference>
<feature type="compositionally biased region" description="Basic and acidic residues" evidence="20">
    <location>
        <begin position="698"/>
        <end position="712"/>
    </location>
</feature>
<reference evidence="23" key="3">
    <citation type="submission" date="2025-09" db="UniProtKB">
        <authorList>
            <consortium name="Ensembl"/>
        </authorList>
    </citation>
    <scope>IDENTIFICATION</scope>
</reference>
<dbReference type="Proteomes" id="UP000018468">
    <property type="component" value="Linkage group LG1"/>
</dbReference>
<feature type="compositionally biased region" description="Pro residues" evidence="20">
    <location>
        <begin position="1793"/>
        <end position="1818"/>
    </location>
</feature>
<feature type="compositionally biased region" description="Low complexity" evidence="20">
    <location>
        <begin position="773"/>
        <end position="782"/>
    </location>
</feature>
<dbReference type="PROSITE" id="PS50002">
    <property type="entry name" value="SH3"/>
    <property type="match status" value="1"/>
</dbReference>
<feature type="region of interest" description="Disordered" evidence="20">
    <location>
        <begin position="561"/>
        <end position="674"/>
    </location>
</feature>
<evidence type="ECO:0000256" key="6">
    <source>
        <dbReference type="ARBA" id="ARBA00022553"/>
    </source>
</evidence>
<keyword evidence="3" id="KW-0813">Transport</keyword>
<dbReference type="EMBL" id="AHAT01008957">
    <property type="status" value="NOT_ANNOTATED_CDS"/>
    <property type="molecule type" value="Genomic_DNA"/>
</dbReference>
<evidence type="ECO:0000256" key="3">
    <source>
        <dbReference type="ARBA" id="ARBA00022448"/>
    </source>
</evidence>
<comment type="subcellular location">
    <subcellularLocation>
        <location evidence="1">Endoplasmic reticulum membrane</location>
        <topology evidence="1">Single-pass membrane protein</topology>
    </subcellularLocation>
</comment>
<dbReference type="GO" id="GO:0042953">
    <property type="term" value="P:lipoprotein transport"/>
    <property type="evidence" value="ECO:0007669"/>
    <property type="project" value="Ensembl"/>
</dbReference>